<accession>A0ABN5LBA4</accession>
<reference evidence="2 3" key="1">
    <citation type="submission" date="2018-05" db="EMBL/GenBank/DDBJ databases">
        <title>Reference genomes for bee gut microbiota database.</title>
        <authorList>
            <person name="Ellegaard K.M."/>
        </authorList>
    </citation>
    <scope>NUCLEOTIDE SEQUENCE [LARGE SCALE GENOMIC DNA]</scope>
    <source>
        <strain evidence="2 3">ESL0186</strain>
    </source>
</reference>
<protein>
    <recommendedName>
        <fullName evidence="4">Immunity protein</fullName>
    </recommendedName>
</protein>
<feature type="transmembrane region" description="Helical" evidence="1">
    <location>
        <begin position="12"/>
        <end position="33"/>
    </location>
</feature>
<keyword evidence="1" id="KW-0812">Transmembrane</keyword>
<evidence type="ECO:0000256" key="1">
    <source>
        <dbReference type="SAM" id="Phobius"/>
    </source>
</evidence>
<name>A0ABN5LBA4_9LACO</name>
<gene>
    <name evidence="2" type="ORF">DKL58_02535</name>
</gene>
<organism evidence="2 3">
    <name type="scientific">Lactobacillus kullabergensis</name>
    <dbReference type="NCBI Taxonomy" id="1218493"/>
    <lineage>
        <taxon>Bacteria</taxon>
        <taxon>Bacillati</taxon>
        <taxon>Bacillota</taxon>
        <taxon>Bacilli</taxon>
        <taxon>Lactobacillales</taxon>
        <taxon>Lactobacillaceae</taxon>
        <taxon>Lactobacillus</taxon>
    </lineage>
</organism>
<feature type="transmembrane region" description="Helical" evidence="1">
    <location>
        <begin position="45"/>
        <end position="70"/>
    </location>
</feature>
<keyword evidence="3" id="KW-1185">Reference proteome</keyword>
<dbReference type="Proteomes" id="UP000246036">
    <property type="component" value="Chromosome"/>
</dbReference>
<sequence length="72" mass="8147">MRSFFNGIVFQKIIGIVLIVLAVFEIISSYKYAKKILQNGTNNGFSLFAIIFAFIFGIILLVGGFICVFYHF</sequence>
<proteinExistence type="predicted"/>
<evidence type="ECO:0008006" key="4">
    <source>
        <dbReference type="Google" id="ProtNLM"/>
    </source>
</evidence>
<dbReference type="RefSeq" id="WP_109585977.1">
    <property type="nucleotide sequence ID" value="NZ_CP029477.1"/>
</dbReference>
<keyword evidence="1" id="KW-0472">Membrane</keyword>
<dbReference type="EMBL" id="CP029477">
    <property type="protein sequence ID" value="AWM74913.1"/>
    <property type="molecule type" value="Genomic_DNA"/>
</dbReference>
<keyword evidence="1" id="KW-1133">Transmembrane helix</keyword>
<evidence type="ECO:0000313" key="3">
    <source>
        <dbReference type="Proteomes" id="UP000246036"/>
    </source>
</evidence>
<evidence type="ECO:0000313" key="2">
    <source>
        <dbReference type="EMBL" id="AWM74913.1"/>
    </source>
</evidence>